<comment type="caution">
    <text evidence="1">The sequence shown here is derived from an EMBL/GenBank/DDBJ whole genome shotgun (WGS) entry which is preliminary data.</text>
</comment>
<keyword evidence="2" id="KW-1185">Reference proteome</keyword>
<reference evidence="1 2" key="1">
    <citation type="submission" date="2017-11" db="EMBL/GenBank/DDBJ databases">
        <title>De-novo sequencing of pomegranate (Punica granatum L.) genome.</title>
        <authorList>
            <person name="Akparov Z."/>
            <person name="Amiraslanov A."/>
            <person name="Hajiyeva S."/>
            <person name="Abbasov M."/>
            <person name="Kaur K."/>
            <person name="Hamwieh A."/>
            <person name="Solovyev V."/>
            <person name="Salamov A."/>
            <person name="Braich B."/>
            <person name="Kosarev P."/>
            <person name="Mahmoud A."/>
            <person name="Hajiyev E."/>
            <person name="Babayeva S."/>
            <person name="Izzatullayeva V."/>
            <person name="Mammadov A."/>
            <person name="Mammadov A."/>
            <person name="Sharifova S."/>
            <person name="Ojaghi J."/>
            <person name="Eynullazada K."/>
            <person name="Bayramov B."/>
            <person name="Abdulazimova A."/>
            <person name="Shahmuradov I."/>
        </authorList>
    </citation>
    <scope>NUCLEOTIDE SEQUENCE [LARGE SCALE GENOMIC DNA]</scope>
    <source>
        <strain evidence="2">cv. AG2017</strain>
        <tissue evidence="1">Leaf</tissue>
    </source>
</reference>
<name>A0A2I0JEZ9_PUNGR</name>
<protein>
    <submittedName>
        <fullName evidence="1">Uncharacterized protein</fullName>
    </submittedName>
</protein>
<gene>
    <name evidence="1" type="ORF">CRG98_024783</name>
</gene>
<accession>A0A2I0JEZ9</accession>
<evidence type="ECO:0000313" key="1">
    <source>
        <dbReference type="EMBL" id="PKI54832.1"/>
    </source>
</evidence>
<dbReference type="AlphaFoldDB" id="A0A2I0JEZ9"/>
<sequence length="73" mass="8454">MTYGISQIIVAVMELTALRSLWRLINTYTNLGRWNIMFSLLSRSLTSLTCQYRLHCCLRNSPAPMGSHTMPYR</sequence>
<organism evidence="1 2">
    <name type="scientific">Punica granatum</name>
    <name type="common">Pomegranate</name>
    <dbReference type="NCBI Taxonomy" id="22663"/>
    <lineage>
        <taxon>Eukaryota</taxon>
        <taxon>Viridiplantae</taxon>
        <taxon>Streptophyta</taxon>
        <taxon>Embryophyta</taxon>
        <taxon>Tracheophyta</taxon>
        <taxon>Spermatophyta</taxon>
        <taxon>Magnoliopsida</taxon>
        <taxon>eudicotyledons</taxon>
        <taxon>Gunneridae</taxon>
        <taxon>Pentapetalae</taxon>
        <taxon>rosids</taxon>
        <taxon>malvids</taxon>
        <taxon>Myrtales</taxon>
        <taxon>Lythraceae</taxon>
        <taxon>Punica</taxon>
    </lineage>
</organism>
<evidence type="ECO:0000313" key="2">
    <source>
        <dbReference type="Proteomes" id="UP000233551"/>
    </source>
</evidence>
<proteinExistence type="predicted"/>
<dbReference type="Proteomes" id="UP000233551">
    <property type="component" value="Unassembled WGS sequence"/>
</dbReference>
<dbReference type="EMBL" id="PGOL01001763">
    <property type="protein sequence ID" value="PKI54832.1"/>
    <property type="molecule type" value="Genomic_DNA"/>
</dbReference>